<dbReference type="EMBL" id="JAZHOF010000002">
    <property type="protein sequence ID" value="MEJ8571044.1"/>
    <property type="molecule type" value="Genomic_DNA"/>
</dbReference>
<sequence>MTVSGTSASPAGRSFGAPTPDQVAALCADPRFPAARRRIVTGLVGHFRGNRIVNRVLNDRGRILMGLLILDLHFNGEADGGLTATRLKQVCAETGVCSPGRVTAMLGIMRLFDFITDRPGPDRRVRRLVPTGRLLAVHRERWRHFFEALSLLGHDGAAAQDRLDDPAFVAPLLGAMAGMFRGGMRVTDYVPELAPIVRRDGGLMIVLSIALAGEAGRADAAGPVDLTISAMAKRFAVSRGHVLSVLRDAEQQGLITRTGPRGEGISATPALRDTVDRFAAAALLIHVASVRAALSGFAAPNRAYG</sequence>
<proteinExistence type="predicted"/>
<gene>
    <name evidence="1" type="ORF">V3328_06145</name>
</gene>
<evidence type="ECO:0000313" key="1">
    <source>
        <dbReference type="EMBL" id="MEJ8571044.1"/>
    </source>
</evidence>
<keyword evidence="2" id="KW-1185">Reference proteome</keyword>
<protein>
    <recommendedName>
        <fullName evidence="3">MarR family transcriptional regulator</fullName>
    </recommendedName>
</protein>
<dbReference type="RefSeq" id="WP_340328733.1">
    <property type="nucleotide sequence ID" value="NZ_JAZHOF010000002.1"/>
</dbReference>
<accession>A0AAW9RNR2</accession>
<reference evidence="1 2" key="1">
    <citation type="submission" date="2024-02" db="EMBL/GenBank/DDBJ databases">
        <title>Genome analysis and characterization of Microbaculum marinisediminis sp. nov., isolated from marine sediment.</title>
        <authorList>
            <person name="Du Z.-J."/>
            <person name="Ye Y.-Q."/>
            <person name="Zhang Z.-R."/>
            <person name="Yuan S.-M."/>
            <person name="Zhang X.-Y."/>
        </authorList>
    </citation>
    <scope>NUCLEOTIDE SEQUENCE [LARGE SCALE GENOMIC DNA]</scope>
    <source>
        <strain evidence="1 2">SDUM1044001</strain>
    </source>
</reference>
<dbReference type="Proteomes" id="UP001378188">
    <property type="component" value="Unassembled WGS sequence"/>
</dbReference>
<dbReference type="AlphaFoldDB" id="A0AAW9RNR2"/>
<organism evidence="1 2">
    <name type="scientific">Microbaculum marinum</name>
    <dbReference type="NCBI Taxonomy" id="1764581"/>
    <lineage>
        <taxon>Bacteria</taxon>
        <taxon>Pseudomonadati</taxon>
        <taxon>Pseudomonadota</taxon>
        <taxon>Alphaproteobacteria</taxon>
        <taxon>Hyphomicrobiales</taxon>
        <taxon>Tepidamorphaceae</taxon>
        <taxon>Microbaculum</taxon>
    </lineage>
</organism>
<evidence type="ECO:0000313" key="2">
    <source>
        <dbReference type="Proteomes" id="UP001378188"/>
    </source>
</evidence>
<comment type="caution">
    <text evidence="1">The sequence shown here is derived from an EMBL/GenBank/DDBJ whole genome shotgun (WGS) entry which is preliminary data.</text>
</comment>
<name>A0AAW9RNR2_9HYPH</name>
<evidence type="ECO:0008006" key="3">
    <source>
        <dbReference type="Google" id="ProtNLM"/>
    </source>
</evidence>